<keyword evidence="1" id="KW-0472">Membrane</keyword>
<sequence length="60" mass="7265">MLKKSIITALTIGIAFSLREYFSTGNIRWISSVLFAMIIFAFYFLWEWAKEPYDWHKKKR</sequence>
<accession>A0A1C7E982</accession>
<proteinExistence type="predicted"/>
<dbReference type="AlphaFoldDB" id="A0A1C7E982"/>
<gene>
    <name evidence="2" type="ORF">BBI15_07225</name>
</gene>
<evidence type="ECO:0000256" key="1">
    <source>
        <dbReference type="SAM" id="Phobius"/>
    </source>
</evidence>
<dbReference type="OrthoDB" id="2456352at2"/>
<organism evidence="2 3">
    <name type="scientific">Planococcus plakortidis</name>
    <dbReference type="NCBI Taxonomy" id="1038856"/>
    <lineage>
        <taxon>Bacteria</taxon>
        <taxon>Bacillati</taxon>
        <taxon>Bacillota</taxon>
        <taxon>Bacilli</taxon>
        <taxon>Bacillales</taxon>
        <taxon>Caryophanaceae</taxon>
        <taxon>Planococcus</taxon>
    </lineage>
</organism>
<protein>
    <submittedName>
        <fullName evidence="2">Uncharacterized protein</fullName>
    </submittedName>
</protein>
<evidence type="ECO:0000313" key="2">
    <source>
        <dbReference type="EMBL" id="ANU20017.1"/>
    </source>
</evidence>
<dbReference type="KEGG" id="ppla:BBI15_07225"/>
<name>A0A1C7E982_9BACL</name>
<evidence type="ECO:0000313" key="3">
    <source>
        <dbReference type="Proteomes" id="UP000092650"/>
    </source>
</evidence>
<dbReference type="Proteomes" id="UP000092650">
    <property type="component" value="Chromosome"/>
</dbReference>
<reference evidence="2" key="1">
    <citation type="submission" date="2016-10" db="EMBL/GenBank/DDBJ databases">
        <authorList>
            <person name="See-Too W.S."/>
        </authorList>
    </citation>
    <scope>NUCLEOTIDE SEQUENCE [LARGE SCALE GENOMIC DNA]</scope>
    <source>
        <strain evidence="2">DSM 23997</strain>
    </source>
</reference>
<dbReference type="RefSeq" id="WP_068869743.1">
    <property type="nucleotide sequence ID" value="NZ_CP016539.2"/>
</dbReference>
<keyword evidence="3" id="KW-1185">Reference proteome</keyword>
<dbReference type="STRING" id="1038856.BBI15_07225"/>
<keyword evidence="1" id="KW-1133">Transmembrane helix</keyword>
<dbReference type="EMBL" id="CP016539">
    <property type="protein sequence ID" value="ANU20017.1"/>
    <property type="molecule type" value="Genomic_DNA"/>
</dbReference>
<keyword evidence="1" id="KW-0812">Transmembrane</keyword>
<feature type="transmembrane region" description="Helical" evidence="1">
    <location>
        <begin position="27"/>
        <end position="49"/>
    </location>
</feature>